<evidence type="ECO:0000313" key="2">
    <source>
        <dbReference type="EMBL" id="KAJ7186269.1"/>
    </source>
</evidence>
<dbReference type="InterPro" id="IPR036397">
    <property type="entry name" value="RNaseH_sf"/>
</dbReference>
<name>A0AAD6XV82_9AGAR</name>
<dbReference type="EMBL" id="JARJCW010000208">
    <property type="protein sequence ID" value="KAJ7186269.1"/>
    <property type="molecule type" value="Genomic_DNA"/>
</dbReference>
<protein>
    <recommendedName>
        <fullName evidence="1">Tc1-like transposase DDE domain-containing protein</fullName>
    </recommendedName>
</protein>
<dbReference type="AlphaFoldDB" id="A0AAD6XV82"/>
<dbReference type="Proteomes" id="UP001219525">
    <property type="component" value="Unassembled WGS sequence"/>
</dbReference>
<dbReference type="PANTHER" id="PTHR46564">
    <property type="entry name" value="TRANSPOSASE"/>
    <property type="match status" value="1"/>
</dbReference>
<keyword evidence="3" id="KW-1185">Reference proteome</keyword>
<dbReference type="Gene3D" id="3.30.420.10">
    <property type="entry name" value="Ribonuclease H-like superfamily/Ribonuclease H"/>
    <property type="match status" value="1"/>
</dbReference>
<reference evidence="2" key="1">
    <citation type="submission" date="2023-03" db="EMBL/GenBank/DDBJ databases">
        <title>Massive genome expansion in bonnet fungi (Mycena s.s.) driven by repeated elements and novel gene families across ecological guilds.</title>
        <authorList>
            <consortium name="Lawrence Berkeley National Laboratory"/>
            <person name="Harder C.B."/>
            <person name="Miyauchi S."/>
            <person name="Viragh M."/>
            <person name="Kuo A."/>
            <person name="Thoen E."/>
            <person name="Andreopoulos B."/>
            <person name="Lu D."/>
            <person name="Skrede I."/>
            <person name="Drula E."/>
            <person name="Henrissat B."/>
            <person name="Morin E."/>
            <person name="Kohler A."/>
            <person name="Barry K."/>
            <person name="LaButti K."/>
            <person name="Morin E."/>
            <person name="Salamov A."/>
            <person name="Lipzen A."/>
            <person name="Mereny Z."/>
            <person name="Hegedus B."/>
            <person name="Baldrian P."/>
            <person name="Stursova M."/>
            <person name="Weitz H."/>
            <person name="Taylor A."/>
            <person name="Grigoriev I.V."/>
            <person name="Nagy L.G."/>
            <person name="Martin F."/>
            <person name="Kauserud H."/>
        </authorList>
    </citation>
    <scope>NUCLEOTIDE SEQUENCE</scope>
    <source>
        <strain evidence="2">9144</strain>
    </source>
</reference>
<feature type="domain" description="Tc1-like transposase DDE" evidence="1">
    <location>
        <begin position="6"/>
        <end position="89"/>
    </location>
</feature>
<dbReference type="InterPro" id="IPR038717">
    <property type="entry name" value="Tc1-like_DDE_dom"/>
</dbReference>
<comment type="caution">
    <text evidence="2">The sequence shown here is derived from an EMBL/GenBank/DDBJ whole genome shotgun (WGS) entry which is preliminary data.</text>
</comment>
<feature type="non-terminal residue" evidence="2">
    <location>
        <position position="90"/>
    </location>
</feature>
<dbReference type="Pfam" id="PF13358">
    <property type="entry name" value="DDE_3"/>
    <property type="match status" value="1"/>
</dbReference>
<dbReference type="GO" id="GO:0003676">
    <property type="term" value="F:nucleic acid binding"/>
    <property type="evidence" value="ECO:0007669"/>
    <property type="project" value="InterPro"/>
</dbReference>
<dbReference type="PANTHER" id="PTHR46564:SF1">
    <property type="entry name" value="TRANSPOSASE"/>
    <property type="match status" value="1"/>
</dbReference>
<proteinExistence type="predicted"/>
<gene>
    <name evidence="2" type="ORF">GGX14DRAFT_383621</name>
</gene>
<sequence>VNILTTYRSNGWSRRGLRARKRYSVLPALTCDGVLYSHVKLGGYNGEEFCIWLNGLMQRMQPYPGPRSVLVIDNCTIHHVAEVEEICSAR</sequence>
<evidence type="ECO:0000259" key="1">
    <source>
        <dbReference type="Pfam" id="PF13358"/>
    </source>
</evidence>
<evidence type="ECO:0000313" key="3">
    <source>
        <dbReference type="Proteomes" id="UP001219525"/>
    </source>
</evidence>
<organism evidence="2 3">
    <name type="scientific">Mycena pura</name>
    <dbReference type="NCBI Taxonomy" id="153505"/>
    <lineage>
        <taxon>Eukaryota</taxon>
        <taxon>Fungi</taxon>
        <taxon>Dikarya</taxon>
        <taxon>Basidiomycota</taxon>
        <taxon>Agaricomycotina</taxon>
        <taxon>Agaricomycetes</taxon>
        <taxon>Agaricomycetidae</taxon>
        <taxon>Agaricales</taxon>
        <taxon>Marasmiineae</taxon>
        <taxon>Mycenaceae</taxon>
        <taxon>Mycena</taxon>
    </lineage>
</organism>
<accession>A0AAD6XV82</accession>